<dbReference type="InterPro" id="IPR050275">
    <property type="entry name" value="PGM_Phosphatase"/>
</dbReference>
<organism evidence="1 2">
    <name type="scientific">Tissierella simiarum</name>
    <dbReference type="NCBI Taxonomy" id="2841534"/>
    <lineage>
        <taxon>Bacteria</taxon>
        <taxon>Bacillati</taxon>
        <taxon>Bacillota</taxon>
        <taxon>Tissierellia</taxon>
        <taxon>Tissierellales</taxon>
        <taxon>Tissierellaceae</taxon>
        <taxon>Tissierella</taxon>
    </lineage>
</organism>
<dbReference type="Pfam" id="PF00300">
    <property type="entry name" value="His_Phos_1"/>
    <property type="match status" value="1"/>
</dbReference>
<dbReference type="SMART" id="SM00855">
    <property type="entry name" value="PGAM"/>
    <property type="match status" value="1"/>
</dbReference>
<dbReference type="PANTHER" id="PTHR48100:SF1">
    <property type="entry name" value="HISTIDINE PHOSPHATASE FAMILY PROTEIN-RELATED"/>
    <property type="match status" value="1"/>
</dbReference>
<dbReference type="PIRSF" id="PIRSF000709">
    <property type="entry name" value="6PFK_2-Ptase"/>
    <property type="match status" value="1"/>
</dbReference>
<dbReference type="Proteomes" id="UP000749471">
    <property type="component" value="Unassembled WGS sequence"/>
</dbReference>
<proteinExistence type="predicted"/>
<gene>
    <name evidence="1" type="ORF">KQI42_03715</name>
</gene>
<dbReference type="CDD" id="cd07067">
    <property type="entry name" value="HP_PGM_like"/>
    <property type="match status" value="1"/>
</dbReference>
<comment type="caution">
    <text evidence="1">The sequence shown here is derived from an EMBL/GenBank/DDBJ whole genome shotgun (WGS) entry which is preliminary data.</text>
</comment>
<sequence length="197" mass="22922">MIELIIVRHGQSIADIENRYEGKADFPLTDLGKKQAKNVSKFLKEKYISDEIYSSPLKRASETAEIIGKEFNQNIIYDDNLREWDNGVIAGLLRKEANILYPEPKGGRKYFQKIEEGESLLDLRYRAEYFLANLLETLQQEDKDKKICIVSHGKMISMLYRSFLNLPLDCDIWLDTGDTGVHIWRIVNNKRIIVYCD</sequence>
<evidence type="ECO:0000313" key="2">
    <source>
        <dbReference type="Proteomes" id="UP000749471"/>
    </source>
</evidence>
<dbReference type="PANTHER" id="PTHR48100">
    <property type="entry name" value="BROAD-SPECIFICITY PHOSPHATASE YOR283W-RELATED"/>
    <property type="match status" value="1"/>
</dbReference>
<evidence type="ECO:0000313" key="1">
    <source>
        <dbReference type="EMBL" id="MBU5437102.1"/>
    </source>
</evidence>
<keyword evidence="2" id="KW-1185">Reference proteome</keyword>
<name>A0ABS6E2G9_9FIRM</name>
<dbReference type="RefSeq" id="WP_216516858.1">
    <property type="nucleotide sequence ID" value="NZ_JAHLPM010000002.1"/>
</dbReference>
<dbReference type="EMBL" id="JAHLPM010000002">
    <property type="protein sequence ID" value="MBU5437102.1"/>
    <property type="molecule type" value="Genomic_DNA"/>
</dbReference>
<reference evidence="1 2" key="1">
    <citation type="submission" date="2021-06" db="EMBL/GenBank/DDBJ databases">
        <authorList>
            <person name="Sun Q."/>
            <person name="Li D."/>
        </authorList>
    </citation>
    <scope>NUCLEOTIDE SEQUENCE [LARGE SCALE GENOMIC DNA]</scope>
    <source>
        <strain evidence="1 2">MSJ-40</strain>
    </source>
</reference>
<accession>A0ABS6E2G9</accession>
<protein>
    <submittedName>
        <fullName evidence="1">Histidine phosphatase family protein</fullName>
    </submittedName>
</protein>
<dbReference type="InterPro" id="IPR013078">
    <property type="entry name" value="His_Pase_superF_clade-1"/>
</dbReference>